<feature type="compositionally biased region" description="Basic and acidic residues" evidence="1">
    <location>
        <begin position="246"/>
        <end position="265"/>
    </location>
</feature>
<protein>
    <submittedName>
        <fullName evidence="2">Uncharacterized protein</fullName>
    </submittedName>
</protein>
<evidence type="ECO:0000313" key="2">
    <source>
        <dbReference type="EMBL" id="KAE8248377.1"/>
    </source>
</evidence>
<evidence type="ECO:0000256" key="1">
    <source>
        <dbReference type="SAM" id="MobiDB-lite"/>
    </source>
</evidence>
<dbReference type="EMBL" id="LWDE02000360">
    <property type="protein sequence ID" value="KAE8248377.1"/>
    <property type="molecule type" value="Genomic_DNA"/>
</dbReference>
<feature type="compositionally biased region" description="Basic and acidic residues" evidence="1">
    <location>
        <begin position="1"/>
        <end position="11"/>
    </location>
</feature>
<gene>
    <name evidence="2" type="ORF">A4X06_0g3760</name>
</gene>
<feature type="compositionally biased region" description="Basic residues" evidence="1">
    <location>
        <begin position="21"/>
        <end position="32"/>
    </location>
</feature>
<evidence type="ECO:0000313" key="3">
    <source>
        <dbReference type="Proteomes" id="UP000077684"/>
    </source>
</evidence>
<proteinExistence type="predicted"/>
<accession>A0A8X7MTY1</accession>
<keyword evidence="3" id="KW-1185">Reference proteome</keyword>
<reference evidence="2" key="1">
    <citation type="submission" date="2016-04" db="EMBL/GenBank/DDBJ databases">
        <authorList>
            <person name="Nguyen H.D."/>
            <person name="Samba Siva P."/>
            <person name="Cullis J."/>
            <person name="Levesque C.A."/>
            <person name="Hambleton S."/>
        </authorList>
    </citation>
    <scope>NUCLEOTIDE SEQUENCE</scope>
    <source>
        <strain evidence="2">DAOMC 236426</strain>
    </source>
</reference>
<feature type="region of interest" description="Disordered" evidence="1">
    <location>
        <begin position="1"/>
        <end position="57"/>
    </location>
</feature>
<dbReference type="AlphaFoldDB" id="A0A8X7MTY1"/>
<sequence>MARHRDKDGKKIALGPEEVARKKKSSAAKAIRHAAAGTSAAGSPAASSSSSANRVKVKVEEPSIVSIKEEEYDQLMDEVDASPGEHEEMAHDDEDVLKGRIKVDLGQATNASSLSAPVPPVCWICDNQDCLLPQEARAIQHCRIHDPRSMMDEIWAVKHFAIYRSFHGDLTPVDLLHAESEGKLTVRYKEKGQVSLSGTKKFYFVKELCDLSRAKQDTTGDEIQVREARDMEALRIKQSKRREAKKAHEEAKNNPRELKKLQAEKKSHKQAQQQARKEAVAAILQADGHAPHPETSAALASPSSSRINEAGPSSSVTVTSTLIIDVPDDDGDDHNTGVVQALPSNVPAADPQPAARRLPIKIEPGAPPPMLPPTANAQVSTWTKVKVKQEAGQSRRCILR</sequence>
<comment type="caution">
    <text evidence="2">The sequence shown here is derived from an EMBL/GenBank/DDBJ whole genome shotgun (WGS) entry which is preliminary data.</text>
</comment>
<name>A0A8X7MTY1_9BASI</name>
<organism evidence="2 3">
    <name type="scientific">Tilletia controversa</name>
    <name type="common">dwarf bunt fungus</name>
    <dbReference type="NCBI Taxonomy" id="13291"/>
    <lineage>
        <taxon>Eukaryota</taxon>
        <taxon>Fungi</taxon>
        <taxon>Dikarya</taxon>
        <taxon>Basidiomycota</taxon>
        <taxon>Ustilaginomycotina</taxon>
        <taxon>Exobasidiomycetes</taxon>
        <taxon>Tilletiales</taxon>
        <taxon>Tilletiaceae</taxon>
        <taxon>Tilletia</taxon>
    </lineage>
</organism>
<dbReference type="Proteomes" id="UP000077684">
    <property type="component" value="Unassembled WGS sequence"/>
</dbReference>
<feature type="region of interest" description="Disordered" evidence="1">
    <location>
        <begin position="237"/>
        <end position="316"/>
    </location>
</feature>
<feature type="compositionally biased region" description="Low complexity" evidence="1">
    <location>
        <begin position="33"/>
        <end position="52"/>
    </location>
</feature>
<reference evidence="2" key="2">
    <citation type="journal article" date="2019" name="IMA Fungus">
        <title>Genome sequencing and comparison of five Tilletia species to identify candidate genes for the detection of regulated species infecting wheat.</title>
        <authorList>
            <person name="Nguyen H.D.T."/>
            <person name="Sultana T."/>
            <person name="Kesanakurti P."/>
            <person name="Hambleton S."/>
        </authorList>
    </citation>
    <scope>NUCLEOTIDE SEQUENCE</scope>
    <source>
        <strain evidence="2">DAOMC 236426</strain>
    </source>
</reference>